<proteinExistence type="predicted"/>
<reference evidence="3" key="2">
    <citation type="submission" date="2020-10" db="EMBL/GenBank/DDBJ databases">
        <title>Fervidococcus fontis strain 3639Fd - the first crenarchaeon capable of growth on lipids.</title>
        <authorList>
            <person name="Kochetkova T.V."/>
            <person name="Elcheninov A.G."/>
            <person name="Toschakov S.V."/>
            <person name="Kublanov I.V."/>
        </authorList>
    </citation>
    <scope>NUCLEOTIDE SEQUENCE</scope>
    <source>
        <strain evidence="3">3639Fd</strain>
    </source>
</reference>
<dbReference type="AlphaFoldDB" id="A0A7C2ZQI2"/>
<name>A0A7C2ZQI2_9CREN</name>
<organism evidence="2">
    <name type="scientific">Fervidicoccus fontis</name>
    <dbReference type="NCBI Taxonomy" id="683846"/>
    <lineage>
        <taxon>Archaea</taxon>
        <taxon>Thermoproteota</taxon>
        <taxon>Thermoprotei</taxon>
        <taxon>Fervidicoccales</taxon>
        <taxon>Fervidicoccaceae</taxon>
        <taxon>Fervidicoccus</taxon>
    </lineage>
</organism>
<reference evidence="2" key="1">
    <citation type="journal article" date="2020" name="mSystems">
        <title>Genome- and Community-Level Interaction Insights into Carbon Utilization and Element Cycling Functions of Hydrothermarchaeota in Hydrothermal Sediment.</title>
        <authorList>
            <person name="Zhou Z."/>
            <person name="Liu Y."/>
            <person name="Xu W."/>
            <person name="Pan J."/>
            <person name="Luo Z.H."/>
            <person name="Li M."/>
        </authorList>
    </citation>
    <scope>NUCLEOTIDE SEQUENCE [LARGE SCALE GENOMIC DNA]</scope>
    <source>
        <strain evidence="2">SpSt-1261</strain>
    </source>
</reference>
<dbReference type="RefSeq" id="WP_193803457.1">
    <property type="nucleotide sequence ID" value="NZ_DSFH01000065.1"/>
</dbReference>
<keyword evidence="1" id="KW-0812">Transmembrane</keyword>
<evidence type="ECO:0000313" key="2">
    <source>
        <dbReference type="EMBL" id="HEW64433.1"/>
    </source>
</evidence>
<evidence type="ECO:0000256" key="1">
    <source>
        <dbReference type="SAM" id="Phobius"/>
    </source>
</evidence>
<dbReference type="Proteomes" id="UP000886076">
    <property type="component" value="Unassembled WGS sequence"/>
</dbReference>
<feature type="transmembrane region" description="Helical" evidence="1">
    <location>
        <begin position="67"/>
        <end position="87"/>
    </location>
</feature>
<sequence length="95" mass="10264">MDEIAYLGILYFAIFIGFLAGIFGRKRFENGKGMKKAIGYGLEISVLVIIFSVGMEMGSSWETADVFLITISSIMGVLSGILGAFLAKIVMKGTK</sequence>
<feature type="transmembrane region" description="Helical" evidence="1">
    <location>
        <begin position="37"/>
        <end position="55"/>
    </location>
</feature>
<protein>
    <submittedName>
        <fullName evidence="2">Uncharacterized protein</fullName>
    </submittedName>
</protein>
<accession>A0A7C2ZQI2</accession>
<dbReference type="EMBL" id="DSFH01000065">
    <property type="protein sequence ID" value="HEW64433.1"/>
    <property type="molecule type" value="Genomic_DNA"/>
</dbReference>
<gene>
    <name evidence="2" type="ORF">ENO39_05205</name>
    <name evidence="3" type="ORF">IOK49_02290</name>
</gene>
<comment type="caution">
    <text evidence="2">The sequence shown here is derived from an EMBL/GenBank/DDBJ whole genome shotgun (WGS) entry which is preliminary data.</text>
</comment>
<keyword evidence="1" id="KW-1133">Transmembrane helix</keyword>
<feature type="transmembrane region" description="Helical" evidence="1">
    <location>
        <begin position="6"/>
        <end position="25"/>
    </location>
</feature>
<evidence type="ECO:0000313" key="3">
    <source>
        <dbReference type="EMBL" id="MBE9390910.1"/>
    </source>
</evidence>
<dbReference type="Proteomes" id="UP000652307">
    <property type="component" value="Unassembled WGS sequence"/>
</dbReference>
<keyword evidence="1" id="KW-0472">Membrane</keyword>
<dbReference type="EMBL" id="JADEZV010000001">
    <property type="protein sequence ID" value="MBE9390910.1"/>
    <property type="molecule type" value="Genomic_DNA"/>
</dbReference>